<comment type="similarity">
    <text evidence="6">Belongs to the cytochrome b5 family.</text>
</comment>
<name>A0AAU9V120_EUPED</name>
<dbReference type="PROSITE" id="PS00191">
    <property type="entry name" value="CYTOCHROME_B5_1"/>
    <property type="match status" value="1"/>
</dbReference>
<gene>
    <name evidence="8" type="ORF">EEDITHA_LOCUS19851</name>
</gene>
<keyword evidence="1 6" id="KW-0349">Heme</keyword>
<comment type="function">
    <text evidence="4">May play a role in muscle cell metabolism.</text>
</comment>
<feature type="transmembrane region" description="Helical" evidence="6">
    <location>
        <begin position="177"/>
        <end position="201"/>
    </location>
</feature>
<feature type="domain" description="Cytochrome b5 heme-binding" evidence="7">
    <location>
        <begin position="60"/>
        <end position="115"/>
    </location>
</feature>
<evidence type="ECO:0000313" key="9">
    <source>
        <dbReference type="Proteomes" id="UP001153954"/>
    </source>
</evidence>
<dbReference type="InterPro" id="IPR001199">
    <property type="entry name" value="Cyt_B5-like_heme/steroid-bd"/>
</dbReference>
<dbReference type="GO" id="GO:0020037">
    <property type="term" value="F:heme binding"/>
    <property type="evidence" value="ECO:0007669"/>
    <property type="project" value="UniProtKB-UniRule"/>
</dbReference>
<dbReference type="FunFam" id="3.10.120.10:FF:000020">
    <property type="entry name" value="Cytochrome b5-related protein"/>
    <property type="match status" value="1"/>
</dbReference>
<dbReference type="PROSITE" id="PS50255">
    <property type="entry name" value="CYTOCHROME_B5_2"/>
    <property type="match status" value="1"/>
</dbReference>
<evidence type="ECO:0000313" key="8">
    <source>
        <dbReference type="EMBL" id="CAH2105611.1"/>
    </source>
</evidence>
<keyword evidence="6" id="KW-1133">Transmembrane helix</keyword>
<evidence type="ECO:0000256" key="6">
    <source>
        <dbReference type="RuleBase" id="RU362121"/>
    </source>
</evidence>
<keyword evidence="2 6" id="KW-0479">Metal-binding</keyword>
<dbReference type="GO" id="GO:0006629">
    <property type="term" value="P:lipid metabolic process"/>
    <property type="evidence" value="ECO:0007669"/>
    <property type="project" value="InterPro"/>
</dbReference>
<dbReference type="PANTHER" id="PTHR16740">
    <property type="entry name" value="CYTOCHROME B5-RELATED PROTEIN-RELATED"/>
    <property type="match status" value="1"/>
</dbReference>
<dbReference type="GO" id="GO:0046872">
    <property type="term" value="F:metal ion binding"/>
    <property type="evidence" value="ECO:0007669"/>
    <property type="project" value="UniProtKB-UniRule"/>
</dbReference>
<comment type="caution">
    <text evidence="6">Lacks conserved residue(s) required for the propagation of feature annotation.</text>
</comment>
<dbReference type="Proteomes" id="UP001153954">
    <property type="component" value="Unassembled WGS sequence"/>
</dbReference>
<organism evidence="8 9">
    <name type="scientific">Euphydryas editha</name>
    <name type="common">Edith's checkerspot</name>
    <dbReference type="NCBI Taxonomy" id="104508"/>
    <lineage>
        <taxon>Eukaryota</taxon>
        <taxon>Metazoa</taxon>
        <taxon>Ecdysozoa</taxon>
        <taxon>Arthropoda</taxon>
        <taxon>Hexapoda</taxon>
        <taxon>Insecta</taxon>
        <taxon>Pterygota</taxon>
        <taxon>Neoptera</taxon>
        <taxon>Endopterygota</taxon>
        <taxon>Lepidoptera</taxon>
        <taxon>Glossata</taxon>
        <taxon>Ditrysia</taxon>
        <taxon>Papilionoidea</taxon>
        <taxon>Nymphalidae</taxon>
        <taxon>Nymphalinae</taxon>
        <taxon>Euphydryas</taxon>
    </lineage>
</organism>
<dbReference type="InterPro" id="IPR036400">
    <property type="entry name" value="Cyt_B5-like_heme/steroid_sf"/>
</dbReference>
<keyword evidence="9" id="KW-1185">Reference proteome</keyword>
<evidence type="ECO:0000256" key="3">
    <source>
        <dbReference type="ARBA" id="ARBA00023004"/>
    </source>
</evidence>
<comment type="caution">
    <text evidence="8">The sequence shown here is derived from an EMBL/GenBank/DDBJ whole genome shotgun (WGS) entry which is preliminary data.</text>
</comment>
<accession>A0AAU9V120</accession>
<dbReference type="InterPro" id="IPR018506">
    <property type="entry name" value="Cyt_B5_heme-BS"/>
</dbReference>
<reference evidence="8" key="1">
    <citation type="submission" date="2022-03" db="EMBL/GenBank/DDBJ databases">
        <authorList>
            <person name="Tunstrom K."/>
        </authorList>
    </citation>
    <scope>NUCLEOTIDE SEQUENCE</scope>
</reference>
<dbReference type="Gene3D" id="3.10.120.10">
    <property type="entry name" value="Cytochrome b5-like heme/steroid binding domain"/>
    <property type="match status" value="1"/>
</dbReference>
<evidence type="ECO:0000256" key="1">
    <source>
        <dbReference type="ARBA" id="ARBA00022617"/>
    </source>
</evidence>
<dbReference type="Pfam" id="PF00487">
    <property type="entry name" value="FA_desaturase"/>
    <property type="match status" value="1"/>
</dbReference>
<dbReference type="InterPro" id="IPR005804">
    <property type="entry name" value="FA_desaturase_dom"/>
</dbReference>
<evidence type="ECO:0000256" key="2">
    <source>
        <dbReference type="ARBA" id="ARBA00022723"/>
    </source>
</evidence>
<evidence type="ECO:0000256" key="4">
    <source>
        <dbReference type="ARBA" id="ARBA00055674"/>
    </source>
</evidence>
<keyword evidence="6" id="KW-0472">Membrane</keyword>
<dbReference type="SUPFAM" id="SSF55856">
    <property type="entry name" value="Cytochrome b5-like heme/steroid binding domain"/>
    <property type="match status" value="1"/>
</dbReference>
<proteinExistence type="inferred from homology"/>
<dbReference type="Pfam" id="PF00173">
    <property type="entry name" value="Cyt-b5"/>
    <property type="match status" value="1"/>
</dbReference>
<evidence type="ECO:0000259" key="7">
    <source>
        <dbReference type="PROSITE" id="PS50255"/>
    </source>
</evidence>
<dbReference type="InterPro" id="IPR053100">
    <property type="entry name" value="Cytochrome_b5-related"/>
</dbReference>
<sequence length="454" mass="53518">MAPNNTDYLEVAHQRAIEKKTHVSFPQLKYPSLREEGLRDPVQWLMGKAMDDGAEGLWRVHDRLYDLEDFVHNHPGGAEWLELTKGTDITEAFESHHIKKIAEDMLQQFYVRDAKTPRNSPFTFKEDGFFRTLKKAVREELKKVPKDVSKYTDMITDGLLATCLLASAMSCWATKYWLVWLSYIVASVTLGWVVVASHNYIHRRSNWRMYIFNLSLWSYRDFRVSHALSHHLYPNTLMDLEVSAFEPLIVWNPRKDKPLYNKIIVLFELVFFPLVFIINFLKRVSLFFTRDKFFKNHFRWHDGVGFLLPLWMYLASGASFYDVFIMWLWIVCTGSFVFMMIGSNAAHHHPKIFKDGDEVSDVTPDWGMHELEAVMDRPEINNNHFKVVTFFGHHALHHLFPTIDHAALEYLYPVFLEHCKKFRANFRLMSQLDLFIGQIEMTQKREPTLLTERK</sequence>
<keyword evidence="6" id="KW-0812">Transmembrane</keyword>
<feature type="transmembrane region" description="Helical" evidence="6">
    <location>
        <begin position="263"/>
        <end position="281"/>
    </location>
</feature>
<feature type="transmembrane region" description="Helical" evidence="6">
    <location>
        <begin position="327"/>
        <end position="346"/>
    </location>
</feature>
<dbReference type="PANTHER" id="PTHR16740:SF1">
    <property type="entry name" value="CYTOCHROME B5-RELATED PROTEIN-RELATED"/>
    <property type="match status" value="1"/>
</dbReference>
<dbReference type="SMART" id="SM01117">
    <property type="entry name" value="Cyt-b5"/>
    <property type="match status" value="1"/>
</dbReference>
<keyword evidence="3 6" id="KW-0408">Iron</keyword>
<dbReference type="EMBL" id="CAKOGL010000028">
    <property type="protein sequence ID" value="CAH2105611.1"/>
    <property type="molecule type" value="Genomic_DNA"/>
</dbReference>
<protein>
    <recommendedName>
        <fullName evidence="5">Cytochrome b5-related protein</fullName>
    </recommendedName>
</protein>
<evidence type="ECO:0000256" key="5">
    <source>
        <dbReference type="ARBA" id="ARBA00073492"/>
    </source>
</evidence>
<dbReference type="AlphaFoldDB" id="A0AAU9V120"/>